<evidence type="ECO:0000256" key="1">
    <source>
        <dbReference type="ARBA" id="ARBA00022478"/>
    </source>
</evidence>
<keyword evidence="5" id="KW-1185">Reference proteome</keyword>
<reference evidence="4 5" key="1">
    <citation type="submission" date="2015-01" db="EMBL/GenBank/DDBJ databases">
        <title>Evolution of Trichinella species and genotypes.</title>
        <authorList>
            <person name="Korhonen P.K."/>
            <person name="Edoardo P."/>
            <person name="Giuseppe L.R."/>
            <person name="Gasser R.B."/>
        </authorList>
    </citation>
    <scope>NUCLEOTIDE SEQUENCE [LARGE SCALE GENOMIC DNA]</scope>
    <source>
        <strain evidence="4">ISS3</strain>
    </source>
</reference>
<evidence type="ECO:0000256" key="3">
    <source>
        <dbReference type="SAM" id="MobiDB-lite"/>
    </source>
</evidence>
<protein>
    <recommendedName>
        <fullName evidence="6">DNA-directed RNA polymerase I subunit RPA43</fullName>
    </recommendedName>
</protein>
<keyword evidence="2" id="KW-0804">Transcription</keyword>
<dbReference type="Gene3D" id="3.30.1490.120">
    <property type="entry name" value="RNA polymerase Rpb7-like, N-terminal domain"/>
    <property type="match status" value="1"/>
</dbReference>
<keyword evidence="1" id="KW-0240">DNA-directed RNA polymerase</keyword>
<feature type="compositionally biased region" description="Basic and acidic residues" evidence="3">
    <location>
        <begin position="381"/>
        <end position="391"/>
    </location>
</feature>
<evidence type="ECO:0000313" key="5">
    <source>
        <dbReference type="Proteomes" id="UP000054776"/>
    </source>
</evidence>
<feature type="region of interest" description="Disordered" evidence="3">
    <location>
        <begin position="373"/>
        <end position="410"/>
    </location>
</feature>
<dbReference type="EMBL" id="JYDH01000026">
    <property type="protein sequence ID" value="KRY38323.1"/>
    <property type="molecule type" value="Genomic_DNA"/>
</dbReference>
<comment type="caution">
    <text evidence="4">The sequence shown here is derived from an EMBL/GenBank/DDBJ whole genome shotgun (WGS) entry which is preliminary data.</text>
</comment>
<dbReference type="Proteomes" id="UP000054776">
    <property type="component" value="Unassembled WGS sequence"/>
</dbReference>
<dbReference type="InterPro" id="IPR036898">
    <property type="entry name" value="RNA_pol_Rpb7-like_N_sf"/>
</dbReference>
<dbReference type="AlphaFoldDB" id="A0A0V1BPD8"/>
<dbReference type="InParanoid" id="A0A0V1BPD8"/>
<feature type="region of interest" description="Disordered" evidence="3">
    <location>
        <begin position="279"/>
        <end position="310"/>
    </location>
</feature>
<dbReference type="STRING" id="6334.A0A0V1BPD8"/>
<sequence>MELEMRENLPAKKRCKDVVEIAKKLSKFSSSYIIYKKIDRKYYLTWAQYGNVENSVRSILNSSLLKFYKKTDCMLIAYDEVQFKERAVKIQGCSPVIEIPLTVGCYVLSPTTGSVLCGRVTRVTDAVAVCIVYGIVTAKVYWTADGPSNVNLGDCIWFELTNYYSEHKYLVFEGNLVSENTATTKGCLEKFGYEADLMVGSWTTDNASRSYSGSKKIKFVDEENKTDVSSFDFTMPSSSSAFKKAEFKTASSCSLKEKLKTSSTDTNDIDEMSNEILSFEDSGCTPDAETSTSEKVNEPKNHKKKNQKLDSDALLLENMNETNCDDDHEEGLQGNIITPTKPSIDGYSYGLKLRELLKAHILGTGEEHVSEEAALTNGDDDLGKLNDTDTKLKKHKKKRKHNESPLPESSFRMQVNSESVDIINRILKMGAVNSNSDLIQSVVEEDVAKKMHEPKRKKIKMEI</sequence>
<feature type="compositionally biased region" description="Basic residues" evidence="3">
    <location>
        <begin position="392"/>
        <end position="401"/>
    </location>
</feature>
<accession>A0A0V1BPD8</accession>
<evidence type="ECO:0008006" key="6">
    <source>
        <dbReference type="Google" id="ProtNLM"/>
    </source>
</evidence>
<organism evidence="4 5">
    <name type="scientific">Trichinella spiralis</name>
    <name type="common">Trichina worm</name>
    <dbReference type="NCBI Taxonomy" id="6334"/>
    <lineage>
        <taxon>Eukaryota</taxon>
        <taxon>Metazoa</taxon>
        <taxon>Ecdysozoa</taxon>
        <taxon>Nematoda</taxon>
        <taxon>Enoplea</taxon>
        <taxon>Dorylaimia</taxon>
        <taxon>Trichinellida</taxon>
        <taxon>Trichinellidae</taxon>
        <taxon>Trichinella</taxon>
    </lineage>
</organism>
<name>A0A0V1BPD8_TRISP</name>
<evidence type="ECO:0000256" key="2">
    <source>
        <dbReference type="ARBA" id="ARBA00023163"/>
    </source>
</evidence>
<evidence type="ECO:0000313" key="4">
    <source>
        <dbReference type="EMBL" id="KRY38323.1"/>
    </source>
</evidence>
<proteinExistence type="predicted"/>
<dbReference type="OrthoDB" id="10250504at2759"/>
<gene>
    <name evidence="4" type="ORF">T01_12821</name>
</gene>
<dbReference type="GO" id="GO:0000428">
    <property type="term" value="C:DNA-directed RNA polymerase complex"/>
    <property type="evidence" value="ECO:0007669"/>
    <property type="project" value="UniProtKB-KW"/>
</dbReference>